<accession>A0A183SSC1</accession>
<feature type="compositionally biased region" description="Polar residues" evidence="1">
    <location>
        <begin position="200"/>
        <end position="212"/>
    </location>
</feature>
<dbReference type="EMBL" id="UYSU01033998">
    <property type="protein sequence ID" value="VDL93504.1"/>
    <property type="molecule type" value="Genomic_DNA"/>
</dbReference>
<dbReference type="OrthoDB" id="74314at2759"/>
<evidence type="ECO:0000313" key="2">
    <source>
        <dbReference type="EMBL" id="VDL93504.1"/>
    </source>
</evidence>
<reference evidence="4" key="1">
    <citation type="submission" date="2016-06" db="UniProtKB">
        <authorList>
            <consortium name="WormBaseParasite"/>
        </authorList>
    </citation>
    <scope>IDENTIFICATION</scope>
</reference>
<evidence type="ECO:0000256" key="1">
    <source>
        <dbReference type="SAM" id="MobiDB-lite"/>
    </source>
</evidence>
<reference evidence="2 3" key="2">
    <citation type="submission" date="2018-11" db="EMBL/GenBank/DDBJ databases">
        <authorList>
            <consortium name="Pathogen Informatics"/>
        </authorList>
    </citation>
    <scope>NUCLEOTIDE SEQUENCE [LARGE SCALE GENOMIC DNA]</scope>
    <source>
        <strain evidence="2 3">NST_G2</strain>
    </source>
</reference>
<protein>
    <submittedName>
        <fullName evidence="2 4">Uncharacterized protein</fullName>
    </submittedName>
</protein>
<proteinExistence type="predicted"/>
<dbReference type="Proteomes" id="UP000275846">
    <property type="component" value="Unassembled WGS sequence"/>
</dbReference>
<gene>
    <name evidence="2" type="ORF">SSLN_LOCUS7119</name>
</gene>
<keyword evidence="3" id="KW-1185">Reference proteome</keyword>
<evidence type="ECO:0000313" key="4">
    <source>
        <dbReference type="WBParaSite" id="SSLN_0000735401-mRNA-1"/>
    </source>
</evidence>
<name>A0A183SSC1_SCHSO</name>
<sequence>MTRLRFFLVATTRATVMTGGLNQVRVSGVVCASTPVDTNNDLDLPPSLPETIRALQQISGAGLFPAATPRATVKTGGLNQERVSGVVCASTPGFLTPESPTSIALKKFYGEGESNPYLSQVWWYGEGRLRPQKPYAPSPISGLFDSDLTPGLGGGGGESAVDAARNYKGDTSVSKLCLWQASAEECVAGTHLLQLTQQRPPCSTPVTEQLAPSSVPAGCY</sequence>
<evidence type="ECO:0000313" key="3">
    <source>
        <dbReference type="Proteomes" id="UP000275846"/>
    </source>
</evidence>
<dbReference type="WBParaSite" id="SSLN_0000735401-mRNA-1">
    <property type="protein sequence ID" value="SSLN_0000735401-mRNA-1"/>
    <property type="gene ID" value="SSLN_0000735401"/>
</dbReference>
<feature type="region of interest" description="Disordered" evidence="1">
    <location>
        <begin position="200"/>
        <end position="220"/>
    </location>
</feature>
<dbReference type="AlphaFoldDB" id="A0A183SSC1"/>
<organism evidence="4">
    <name type="scientific">Schistocephalus solidus</name>
    <name type="common">Tapeworm</name>
    <dbReference type="NCBI Taxonomy" id="70667"/>
    <lineage>
        <taxon>Eukaryota</taxon>
        <taxon>Metazoa</taxon>
        <taxon>Spiralia</taxon>
        <taxon>Lophotrochozoa</taxon>
        <taxon>Platyhelminthes</taxon>
        <taxon>Cestoda</taxon>
        <taxon>Eucestoda</taxon>
        <taxon>Diphyllobothriidea</taxon>
        <taxon>Diphyllobothriidae</taxon>
        <taxon>Schistocephalus</taxon>
    </lineage>
</organism>